<dbReference type="PANTHER" id="PTHR42535">
    <property type="entry name" value="OOKINETE PROTEIN, PUTATIVE-RELATED"/>
    <property type="match status" value="1"/>
</dbReference>
<proteinExistence type="predicted"/>
<dbReference type="Proteomes" id="UP000660454">
    <property type="component" value="Unassembled WGS sequence"/>
</dbReference>
<comment type="caution">
    <text evidence="7">The sequence shown here is derived from an EMBL/GenBank/DDBJ whole genome shotgun (WGS) entry which is preliminary data.</text>
</comment>
<dbReference type="Gene3D" id="2.60.40.10">
    <property type="entry name" value="Immunoglobulins"/>
    <property type="match status" value="1"/>
</dbReference>
<dbReference type="PROSITE" id="PS50853">
    <property type="entry name" value="FN3"/>
    <property type="match status" value="1"/>
</dbReference>
<feature type="region of interest" description="Disordered" evidence="5">
    <location>
        <begin position="389"/>
        <end position="448"/>
    </location>
</feature>
<keyword evidence="3" id="KW-0326">Glycosidase</keyword>
<reference evidence="7 8" key="1">
    <citation type="submission" date="2021-01" db="EMBL/GenBank/DDBJ databases">
        <title>Whole genome shotgun sequence of Microbispora siamensis NBRC 104113.</title>
        <authorList>
            <person name="Komaki H."/>
            <person name="Tamura T."/>
        </authorList>
    </citation>
    <scope>NUCLEOTIDE SEQUENCE [LARGE SCALE GENOMIC DNA]</scope>
    <source>
        <strain evidence="7 8">NBRC 104113</strain>
    </source>
</reference>
<dbReference type="InterPro" id="IPR003961">
    <property type="entry name" value="FN3_dom"/>
</dbReference>
<dbReference type="SUPFAM" id="SSF49265">
    <property type="entry name" value="Fibronectin type III"/>
    <property type="match status" value="1"/>
</dbReference>
<evidence type="ECO:0000313" key="7">
    <source>
        <dbReference type="EMBL" id="GIH61384.1"/>
    </source>
</evidence>
<dbReference type="NCBIfam" id="NF033679">
    <property type="entry name" value="DNRLRE_dom"/>
    <property type="match status" value="1"/>
</dbReference>
<dbReference type="SMART" id="SM00060">
    <property type="entry name" value="FN3"/>
    <property type="match status" value="1"/>
</dbReference>
<keyword evidence="4" id="KW-0119">Carbohydrate metabolism</keyword>
<evidence type="ECO:0000259" key="6">
    <source>
        <dbReference type="PROSITE" id="PS50853"/>
    </source>
</evidence>
<dbReference type="InterPro" id="IPR036116">
    <property type="entry name" value="FN3_sf"/>
</dbReference>
<evidence type="ECO:0000256" key="4">
    <source>
        <dbReference type="ARBA" id="ARBA00023326"/>
    </source>
</evidence>
<dbReference type="Gene3D" id="2.60.120.200">
    <property type="match status" value="1"/>
</dbReference>
<gene>
    <name evidence="7" type="ORF">Msi02_22010</name>
</gene>
<organism evidence="7 8">
    <name type="scientific">Microbispora siamensis</name>
    <dbReference type="NCBI Taxonomy" id="564413"/>
    <lineage>
        <taxon>Bacteria</taxon>
        <taxon>Bacillati</taxon>
        <taxon>Actinomycetota</taxon>
        <taxon>Actinomycetes</taxon>
        <taxon>Streptosporangiales</taxon>
        <taxon>Streptosporangiaceae</taxon>
        <taxon>Microbispora</taxon>
    </lineage>
</organism>
<keyword evidence="8" id="KW-1185">Reference proteome</keyword>
<sequence>MLPKPRVEGNRAIYDISTSGMKADLVVTALATGFRHDVVLRERPTGPVEFRLPVRTEGLKLGRTEAGGLKLTDAKGKVVASAAEPFMTEAPSTDAKSALNTRGRIDAALVGKNGAQTLVIKPDAGFLADKDTTYPVTVDPTVSLTLARDVSVQSSSSSAGDATGSTLYVGSGTYLQAERRCSGSVCTTTNKIYPDFFRTYIDFGSDTGALAGKYVDSATLQLVGSYTGPCVGRTITASPITSSWLSVSYLRRPSTSATGTVTVTPSCGSNAVTSFNVTQMVKDWVTGSGFYGVELKSAEDSRSSWPDDPNPITAQYWSFNSTEAGQNPPKLSVNYLLPPEIPTVTGESIDSIAGNDAISRTSDVKVNYASASVDGKNIDYLVSISDPTTPIPVPTTSPSPDPSPSPTPTPSPSPSSTPFPGLVAAYGMNEGTGTAVGDQSGTGNAGTTSGTTWAAGKFGQALSFNGSSSMVTVPDSPSLRLTNKMTIEAWVKPSIATSWRSVLMKETSSSTSYGIYSNTTVGRTFVGPTSYLQIGGSVTSVSGPSALPTGTWSHIASTYDGSVIKTYLNGSVVAQSNVSGTLATSTGPLHMGGNGIWGEYYGGLIDEVRIYNGVLTQGQIQSDMNTAVGNTTTVDNPPSAPGTLNAVAGPDTVDLSWGAATDDHGTVTYQVHRSTTAGFTPTAATRVATVNGLTYSDSGMVQGQYYYRIVAVDNAGQAGAPSNEAAARTSAQLFPPVTGSPSGQVVSNEFKLGSPDSFKFKVKACLSGITPRPRGEALLRASPRAVEEIWCPSIMRSVGMRMRSLGALVVALLSISACGDSEAASAPRPSAPFPDHAELVVKLAAVTTNPGRRLDLRNWYREPQGSGYRIGATGELWSGFRGPVRISPSSYAVTLDAAGKVVQVPEPSPDPISRVLLGLGTGAGFGTAAKGDGSAWVLKRLPSGLTVEAIIEFKKPVTEKALGVENGPPERVLLSRSRKAGSPLYWDGDEGCAPGSRCVEWSSVNQFRSWVARLAGTDESNLRKFGLALGELRKAASDGLIYGVITESSPRRLREMSRDKNVLGVWITDMWPCPKKESCP</sequence>
<feature type="domain" description="Fibronectin type-III" evidence="6">
    <location>
        <begin position="637"/>
        <end position="732"/>
    </location>
</feature>
<evidence type="ECO:0000256" key="5">
    <source>
        <dbReference type="SAM" id="MobiDB-lite"/>
    </source>
</evidence>
<dbReference type="InterPro" id="IPR013783">
    <property type="entry name" value="Ig-like_fold"/>
</dbReference>
<evidence type="ECO:0000256" key="1">
    <source>
        <dbReference type="ARBA" id="ARBA00022729"/>
    </source>
</evidence>
<dbReference type="PANTHER" id="PTHR42535:SF2">
    <property type="entry name" value="CHROMOSOME UNDETERMINED SCAFFOLD_146, WHOLE GENOME SHOTGUN SEQUENCE"/>
    <property type="match status" value="1"/>
</dbReference>
<accession>A0ABQ4GIX2</accession>
<keyword evidence="1" id="KW-0732">Signal</keyword>
<dbReference type="EMBL" id="BOOF01000009">
    <property type="protein sequence ID" value="GIH61384.1"/>
    <property type="molecule type" value="Genomic_DNA"/>
</dbReference>
<dbReference type="SUPFAM" id="SSF49899">
    <property type="entry name" value="Concanavalin A-like lectins/glucanases"/>
    <property type="match status" value="1"/>
</dbReference>
<dbReference type="InterPro" id="IPR013320">
    <property type="entry name" value="ConA-like_dom_sf"/>
</dbReference>
<dbReference type="InterPro" id="IPR006558">
    <property type="entry name" value="LamG-like"/>
</dbReference>
<keyword evidence="2" id="KW-1015">Disulfide bond</keyword>
<dbReference type="Pfam" id="PF13385">
    <property type="entry name" value="Laminin_G_3"/>
    <property type="match status" value="1"/>
</dbReference>
<evidence type="ECO:0000256" key="2">
    <source>
        <dbReference type="ARBA" id="ARBA00023157"/>
    </source>
</evidence>
<keyword evidence="3" id="KW-0378">Hydrolase</keyword>
<dbReference type="SMART" id="SM00560">
    <property type="entry name" value="LamGL"/>
    <property type="match status" value="1"/>
</dbReference>
<feature type="compositionally biased region" description="Pro residues" evidence="5">
    <location>
        <begin position="389"/>
        <end position="417"/>
    </location>
</feature>
<protein>
    <recommendedName>
        <fullName evidence="6">Fibronectin type-III domain-containing protein</fullName>
    </recommendedName>
</protein>
<evidence type="ECO:0000256" key="3">
    <source>
        <dbReference type="ARBA" id="ARBA00023295"/>
    </source>
</evidence>
<keyword evidence="4" id="KW-0624">Polysaccharide degradation</keyword>
<evidence type="ECO:0000313" key="8">
    <source>
        <dbReference type="Proteomes" id="UP000660454"/>
    </source>
</evidence>
<name>A0ABQ4GIX2_9ACTN</name>